<accession>A0ABN7UY70</accession>
<dbReference type="Proteomes" id="UP000789901">
    <property type="component" value="Unassembled WGS sequence"/>
</dbReference>
<sequence length="117" mass="13640">MAEFGRSEIKYTNSFNKKEVLILAECGTMDYSILELQEAFNNNINKNAFSKRKRDPEFPQKDTNKQSLTLTETIIQNSKCSTEDITAVTRDEDLYKEARISQIRRCLNRYKCTSIIE</sequence>
<evidence type="ECO:0000313" key="2">
    <source>
        <dbReference type="Proteomes" id="UP000789901"/>
    </source>
</evidence>
<gene>
    <name evidence="1" type="ORF">GMARGA_LOCUS12114</name>
</gene>
<keyword evidence="2" id="KW-1185">Reference proteome</keyword>
<evidence type="ECO:0000313" key="1">
    <source>
        <dbReference type="EMBL" id="CAG8700819.1"/>
    </source>
</evidence>
<reference evidence="1 2" key="1">
    <citation type="submission" date="2021-06" db="EMBL/GenBank/DDBJ databases">
        <authorList>
            <person name="Kallberg Y."/>
            <person name="Tangrot J."/>
            <person name="Rosling A."/>
        </authorList>
    </citation>
    <scope>NUCLEOTIDE SEQUENCE [LARGE SCALE GENOMIC DNA]</scope>
    <source>
        <strain evidence="1 2">120-4 pot B 10/14</strain>
    </source>
</reference>
<proteinExistence type="predicted"/>
<dbReference type="EMBL" id="CAJVQB010007297">
    <property type="protein sequence ID" value="CAG8700819.1"/>
    <property type="molecule type" value="Genomic_DNA"/>
</dbReference>
<protein>
    <submittedName>
        <fullName evidence="1">25149_t:CDS:1</fullName>
    </submittedName>
</protein>
<name>A0ABN7UY70_GIGMA</name>
<comment type="caution">
    <text evidence="1">The sequence shown here is derived from an EMBL/GenBank/DDBJ whole genome shotgun (WGS) entry which is preliminary data.</text>
</comment>
<organism evidence="1 2">
    <name type="scientific">Gigaspora margarita</name>
    <dbReference type="NCBI Taxonomy" id="4874"/>
    <lineage>
        <taxon>Eukaryota</taxon>
        <taxon>Fungi</taxon>
        <taxon>Fungi incertae sedis</taxon>
        <taxon>Mucoromycota</taxon>
        <taxon>Glomeromycotina</taxon>
        <taxon>Glomeromycetes</taxon>
        <taxon>Diversisporales</taxon>
        <taxon>Gigasporaceae</taxon>
        <taxon>Gigaspora</taxon>
    </lineage>
</organism>